<comment type="catalytic activity">
    <reaction evidence="7">
        <text>L-aspartate + ATP = 4-phospho-L-aspartate + ADP</text>
        <dbReference type="Rhea" id="RHEA:23776"/>
        <dbReference type="ChEBI" id="CHEBI:29991"/>
        <dbReference type="ChEBI" id="CHEBI:30616"/>
        <dbReference type="ChEBI" id="CHEBI:57535"/>
        <dbReference type="ChEBI" id="CHEBI:456216"/>
        <dbReference type="EC" id="2.7.2.4"/>
    </reaction>
</comment>
<evidence type="ECO:0000256" key="5">
    <source>
        <dbReference type="ARBA" id="ARBA00022777"/>
    </source>
</evidence>
<dbReference type="InterPro" id="IPR001341">
    <property type="entry name" value="Asp_kinase"/>
</dbReference>
<dbReference type="UniPathway" id="UPA00050">
    <property type="reaction ID" value="UER00461"/>
</dbReference>
<dbReference type="Pfam" id="PF00696">
    <property type="entry name" value="AA_kinase"/>
    <property type="match status" value="1"/>
</dbReference>
<name>A0A074KXN5_9BACT</name>
<sequence length="429" mass="49302">MSKTFVFKFGGAAVKDAMGFKNLYNILNNRLRNPPIIVISAIGKTTNLLENILNLKYEQKDYSSNITIVKNLHMEICHDLFEDGHLIFAHVDNHFAHLKRIMARGFKGSDKDAFYDEVVSFGELIATRMVQEYLCDQKLYCLWQDVRELIFTDQNHRDAKVNWEKTYQNCQKILLPKLKKYPVVTQGFIAWSDSGYPTTLGREGSDYTAAILAACTAATSVTIWKDVPGVLNADPKKNDFTVLFHEIDYHQAAEMAFYGANVIHPKTIKPLANKSIPLWVKSFLEPDQSGTLITNSSLKPEIPTIITKENQVLVTLWVRDLTFISGEHLQYVYGLLNKLKLKINLIQTSAVSISICIDKEFFNIELWKREIKGEFQFKYNVGLQLLTILHYTRELIELHEQGREILLEQRTRTSYQIAYLEKMVDTAMS</sequence>
<gene>
    <name evidence="10" type="ORF">EL17_10735</name>
</gene>
<evidence type="ECO:0000259" key="9">
    <source>
        <dbReference type="Pfam" id="PF00696"/>
    </source>
</evidence>
<dbReference type="Proteomes" id="UP000027821">
    <property type="component" value="Unassembled WGS sequence"/>
</dbReference>
<dbReference type="PANTHER" id="PTHR21499">
    <property type="entry name" value="ASPARTATE KINASE"/>
    <property type="match status" value="1"/>
</dbReference>
<dbReference type="UniPathway" id="UPA00034">
    <property type="reaction ID" value="UER00015"/>
</dbReference>
<dbReference type="GO" id="GO:0005524">
    <property type="term" value="F:ATP binding"/>
    <property type="evidence" value="ECO:0007669"/>
    <property type="project" value="UniProtKB-KW"/>
</dbReference>
<dbReference type="Gene3D" id="3.40.1160.10">
    <property type="entry name" value="Acetylglutamate kinase-like"/>
    <property type="match status" value="1"/>
</dbReference>
<dbReference type="InterPro" id="IPR001048">
    <property type="entry name" value="Asp/Glu/Uridylate_kinase"/>
</dbReference>
<feature type="domain" description="Aspartate/glutamate/uridylate kinase" evidence="9">
    <location>
        <begin position="3"/>
        <end position="281"/>
    </location>
</feature>
<dbReference type="NCBIfam" id="TIGR00657">
    <property type="entry name" value="asp_kinases"/>
    <property type="match status" value="1"/>
</dbReference>
<dbReference type="GO" id="GO:0009089">
    <property type="term" value="P:lysine biosynthetic process via diaminopimelate"/>
    <property type="evidence" value="ECO:0007669"/>
    <property type="project" value="UniProtKB-UniPathway"/>
</dbReference>
<evidence type="ECO:0000256" key="2">
    <source>
        <dbReference type="ARBA" id="ARBA00010122"/>
    </source>
</evidence>
<dbReference type="GO" id="GO:0005829">
    <property type="term" value="C:cytosol"/>
    <property type="evidence" value="ECO:0007669"/>
    <property type="project" value="TreeGrafter"/>
</dbReference>
<proteinExistence type="inferred from homology"/>
<evidence type="ECO:0000256" key="4">
    <source>
        <dbReference type="ARBA" id="ARBA00022741"/>
    </source>
</evidence>
<dbReference type="STRING" id="1048983.EL17_10735"/>
<keyword evidence="4" id="KW-0547">Nucleotide-binding</keyword>
<dbReference type="InterPro" id="IPR036393">
    <property type="entry name" value="AceGlu_kinase-like_sf"/>
</dbReference>
<comment type="pathway">
    <text evidence="1 8">Amino-acid biosynthesis; L-lysine biosynthesis via DAP pathway; (S)-tetrahydrodipicolinate from L-aspartate: step 1/4.</text>
</comment>
<comment type="pathway">
    <text evidence="8">Amino-acid biosynthesis; L-threonine biosynthesis; L-threonine from L-aspartate: step 1/5.</text>
</comment>
<evidence type="ECO:0000256" key="3">
    <source>
        <dbReference type="ARBA" id="ARBA00022679"/>
    </source>
</evidence>
<dbReference type="UniPathway" id="UPA00051">
    <property type="reaction ID" value="UER00462"/>
</dbReference>
<dbReference type="InterPro" id="IPR042199">
    <property type="entry name" value="AsparK_Bifunc_asparK/hSer_DH"/>
</dbReference>
<dbReference type="GO" id="GO:0009088">
    <property type="term" value="P:threonine biosynthetic process"/>
    <property type="evidence" value="ECO:0007669"/>
    <property type="project" value="UniProtKB-UniPathway"/>
</dbReference>
<evidence type="ECO:0000313" key="11">
    <source>
        <dbReference type="Proteomes" id="UP000027821"/>
    </source>
</evidence>
<evidence type="ECO:0000256" key="7">
    <source>
        <dbReference type="RuleBase" id="RU003448"/>
    </source>
</evidence>
<keyword evidence="5 7" id="KW-0418">Kinase</keyword>
<keyword evidence="3 7" id="KW-0808">Transferase</keyword>
<comment type="caution">
    <text evidence="10">The sequence shown here is derived from an EMBL/GenBank/DDBJ whole genome shotgun (WGS) entry which is preliminary data.</text>
</comment>
<keyword evidence="11" id="KW-1185">Reference proteome</keyword>
<dbReference type="SUPFAM" id="SSF53633">
    <property type="entry name" value="Carbamate kinase-like"/>
    <property type="match status" value="1"/>
</dbReference>
<comment type="similarity">
    <text evidence="2 7">Belongs to the aspartokinase family.</text>
</comment>
<comment type="pathway">
    <text evidence="8">Amino-acid biosynthesis; L-methionine biosynthesis via de novo pathway; L-homoserine from L-aspartate: step 1/3.</text>
</comment>
<evidence type="ECO:0000256" key="6">
    <source>
        <dbReference type="ARBA" id="ARBA00022840"/>
    </source>
</evidence>
<evidence type="ECO:0000256" key="8">
    <source>
        <dbReference type="RuleBase" id="RU004249"/>
    </source>
</evidence>
<organism evidence="10 11">
    <name type="scientific">Anditalea andensis</name>
    <dbReference type="NCBI Taxonomy" id="1048983"/>
    <lineage>
        <taxon>Bacteria</taxon>
        <taxon>Pseudomonadati</taxon>
        <taxon>Bacteroidota</taxon>
        <taxon>Cytophagia</taxon>
        <taxon>Cytophagales</taxon>
        <taxon>Cytophagaceae</taxon>
        <taxon>Anditalea</taxon>
    </lineage>
</organism>
<dbReference type="Gene3D" id="1.20.120.1320">
    <property type="entry name" value="Aspartokinase, catalytic domain"/>
    <property type="match status" value="1"/>
</dbReference>
<dbReference type="GO" id="GO:0009090">
    <property type="term" value="P:homoserine biosynthetic process"/>
    <property type="evidence" value="ECO:0007669"/>
    <property type="project" value="TreeGrafter"/>
</dbReference>
<evidence type="ECO:0000313" key="10">
    <source>
        <dbReference type="EMBL" id="KEO73699.1"/>
    </source>
</evidence>
<dbReference type="PANTHER" id="PTHR21499:SF59">
    <property type="entry name" value="ASPARTOKINASE"/>
    <property type="match status" value="1"/>
</dbReference>
<dbReference type="eggNOG" id="COG0527">
    <property type="taxonomic scope" value="Bacteria"/>
</dbReference>
<dbReference type="GO" id="GO:0004072">
    <property type="term" value="F:aspartate kinase activity"/>
    <property type="evidence" value="ECO:0007669"/>
    <property type="project" value="UniProtKB-EC"/>
</dbReference>
<dbReference type="EC" id="2.7.2.4" evidence="7"/>
<keyword evidence="8" id="KW-0028">Amino-acid biosynthesis</keyword>
<dbReference type="RefSeq" id="WP_035074131.1">
    <property type="nucleotide sequence ID" value="NZ_JMIH01000019.1"/>
</dbReference>
<reference evidence="10 11" key="1">
    <citation type="submission" date="2014-04" db="EMBL/GenBank/DDBJ databases">
        <title>Characterization and application of a salt tolerant electro-active bacterium.</title>
        <authorList>
            <person name="Yang L."/>
            <person name="Wei S."/>
            <person name="Tay Q.X.M."/>
        </authorList>
    </citation>
    <scope>NUCLEOTIDE SEQUENCE [LARGE SCALE GENOMIC DNA]</scope>
    <source>
        <strain evidence="10 11">LY1</strain>
    </source>
</reference>
<dbReference type="OrthoDB" id="9799110at2"/>
<keyword evidence="6" id="KW-0067">ATP-binding</keyword>
<dbReference type="AlphaFoldDB" id="A0A074KXN5"/>
<accession>A0A074KXN5</accession>
<dbReference type="EMBL" id="JMIH01000019">
    <property type="protein sequence ID" value="KEO73699.1"/>
    <property type="molecule type" value="Genomic_DNA"/>
</dbReference>
<evidence type="ECO:0000256" key="1">
    <source>
        <dbReference type="ARBA" id="ARBA00004766"/>
    </source>
</evidence>
<protein>
    <recommendedName>
        <fullName evidence="7">Aspartokinase</fullName>
        <ecNumber evidence="7">2.7.2.4</ecNumber>
    </recommendedName>
</protein>